<dbReference type="AlphaFoldDB" id="A0A7E4UZ83"/>
<dbReference type="PANTHER" id="PTHR10615">
    <property type="entry name" value="HISTONE ACETYLTRANSFERASE"/>
    <property type="match status" value="1"/>
</dbReference>
<evidence type="ECO:0000256" key="4">
    <source>
        <dbReference type="ARBA" id="ARBA00022679"/>
    </source>
</evidence>
<evidence type="ECO:0000256" key="13">
    <source>
        <dbReference type="SAM" id="MobiDB-lite"/>
    </source>
</evidence>
<dbReference type="InterPro" id="IPR036388">
    <property type="entry name" value="WH-like_DNA-bd_sf"/>
</dbReference>
<reference evidence="16" key="2">
    <citation type="submission" date="2020-10" db="UniProtKB">
        <authorList>
            <consortium name="WormBaseParasite"/>
        </authorList>
    </citation>
    <scope>IDENTIFICATION</scope>
</reference>
<dbReference type="GO" id="GO:0004402">
    <property type="term" value="F:histone acetyltransferase activity"/>
    <property type="evidence" value="ECO:0007669"/>
    <property type="project" value="InterPro"/>
</dbReference>
<reference evidence="15" key="1">
    <citation type="journal article" date="2013" name="Genetics">
        <title>The draft genome and transcriptome of Panagrellus redivivus are shaped by the harsh demands of a free-living lifestyle.</title>
        <authorList>
            <person name="Srinivasan J."/>
            <person name="Dillman A.R."/>
            <person name="Macchietto M.G."/>
            <person name="Heikkinen L."/>
            <person name="Lakso M."/>
            <person name="Fracchia K.M."/>
            <person name="Antoshechkin I."/>
            <person name="Mortazavi A."/>
            <person name="Wong G."/>
            <person name="Sternberg P.W."/>
        </authorList>
    </citation>
    <scope>NUCLEOTIDE SEQUENCE [LARGE SCALE GENOMIC DNA]</scope>
    <source>
        <strain evidence="15">MT8872</strain>
    </source>
</reference>
<dbReference type="Pfam" id="PF01853">
    <property type="entry name" value="MOZ_SAS"/>
    <property type="match status" value="1"/>
</dbReference>
<feature type="active site" description="Proton donor/acceptor" evidence="11">
    <location>
        <position position="241"/>
    </location>
</feature>
<dbReference type="GO" id="GO:0005634">
    <property type="term" value="C:nucleus"/>
    <property type="evidence" value="ECO:0007669"/>
    <property type="project" value="UniProtKB-SubCell"/>
</dbReference>
<evidence type="ECO:0000256" key="11">
    <source>
        <dbReference type="PIRSR" id="PIRSR602717-51"/>
    </source>
</evidence>
<dbReference type="Proteomes" id="UP000492821">
    <property type="component" value="Unassembled WGS sequence"/>
</dbReference>
<organism evidence="15 16">
    <name type="scientific">Panagrellus redivivus</name>
    <name type="common">Microworm</name>
    <dbReference type="NCBI Taxonomy" id="6233"/>
    <lineage>
        <taxon>Eukaryota</taxon>
        <taxon>Metazoa</taxon>
        <taxon>Ecdysozoa</taxon>
        <taxon>Nematoda</taxon>
        <taxon>Chromadorea</taxon>
        <taxon>Rhabditida</taxon>
        <taxon>Tylenchina</taxon>
        <taxon>Panagrolaimomorpha</taxon>
        <taxon>Panagrolaimoidea</taxon>
        <taxon>Panagrolaimidae</taxon>
        <taxon>Panagrellus</taxon>
    </lineage>
</organism>
<accession>A0A7E4UZ83</accession>
<evidence type="ECO:0000256" key="10">
    <source>
        <dbReference type="ARBA" id="ARBA00023242"/>
    </source>
</evidence>
<dbReference type="SUPFAM" id="SSF55729">
    <property type="entry name" value="Acyl-CoA N-acyltransferases (Nat)"/>
    <property type="match status" value="1"/>
</dbReference>
<evidence type="ECO:0000256" key="9">
    <source>
        <dbReference type="ARBA" id="ARBA00022990"/>
    </source>
</evidence>
<dbReference type="Gene3D" id="3.40.630.30">
    <property type="match status" value="1"/>
</dbReference>
<keyword evidence="6" id="KW-0863">Zinc-finger</keyword>
<keyword evidence="9" id="KW-0007">Acetylation</keyword>
<dbReference type="InterPro" id="IPR050603">
    <property type="entry name" value="MYST_HAT"/>
</dbReference>
<evidence type="ECO:0000256" key="12">
    <source>
        <dbReference type="RuleBase" id="RU361211"/>
    </source>
</evidence>
<sequence length="445" mass="51992">MSIFSEDEFNRRDPTHPASYELDLAAHQHELISQDDLFRKYIRDPALMSIMKETISSEKKAHTRTARPRKIHIGGVVSEYEYYGSFPGKVSHVETVFVCDYCLEALPSLIDLNRHEEHCNQITPPGRMIYRDPTRDFEVRECCGFRDNNFVTRLCHVAKCFIDSKTLQDNLEPFNFYVLYEIIDDRRHLIGCFSKQKYSVSEVNLNCFMTLPAYRGKGYGFFMAEFSFLLSDVENAPGLPETPLSEKASKLYYKVVKTKVIEYIFDYCIKYADTYPYIDNKFSINQMASDTGIHSRLIRHVMETEKFIEVDNNNIDKITIDMCDMCIHHQQMQEANQRILVYREHLNYSQPYHHDIHKSHHLRDEEEEVNAREANMKPEVTFVIKKGLTAKQFNDLIKQGYGKSYSFAFVHKSELTEVPKLAPKKKKKGDGKRGGKKMKRLDFAL</sequence>
<comment type="catalytic activity">
    <reaction evidence="12">
        <text>L-lysyl-[protein] + acetyl-CoA = N(6)-acetyl-L-lysyl-[protein] + CoA + H(+)</text>
        <dbReference type="Rhea" id="RHEA:45948"/>
        <dbReference type="Rhea" id="RHEA-COMP:9752"/>
        <dbReference type="Rhea" id="RHEA-COMP:10731"/>
        <dbReference type="ChEBI" id="CHEBI:15378"/>
        <dbReference type="ChEBI" id="CHEBI:29969"/>
        <dbReference type="ChEBI" id="CHEBI:57287"/>
        <dbReference type="ChEBI" id="CHEBI:57288"/>
        <dbReference type="ChEBI" id="CHEBI:61930"/>
        <dbReference type="EC" id="2.3.1.48"/>
    </reaction>
</comment>
<evidence type="ECO:0000256" key="3">
    <source>
        <dbReference type="ARBA" id="ARBA00013184"/>
    </source>
</evidence>
<dbReference type="Gene3D" id="1.10.10.10">
    <property type="entry name" value="Winged helix-like DNA-binding domain superfamily/Winged helix DNA-binding domain"/>
    <property type="match status" value="1"/>
</dbReference>
<evidence type="ECO:0000256" key="5">
    <source>
        <dbReference type="ARBA" id="ARBA00022723"/>
    </source>
</evidence>
<dbReference type="GO" id="GO:0003682">
    <property type="term" value="F:chromatin binding"/>
    <property type="evidence" value="ECO:0007669"/>
    <property type="project" value="TreeGrafter"/>
</dbReference>
<feature type="region of interest" description="Disordered" evidence="13">
    <location>
        <begin position="420"/>
        <end position="445"/>
    </location>
</feature>
<protein>
    <recommendedName>
        <fullName evidence="3 12">Histone acetyltransferase</fullName>
        <ecNumber evidence="3 12">2.3.1.48</ecNumber>
    </recommendedName>
</protein>
<dbReference type="PROSITE" id="PS51726">
    <property type="entry name" value="MYST_HAT"/>
    <property type="match status" value="1"/>
</dbReference>
<keyword evidence="8" id="KW-0156">Chromatin regulator</keyword>
<dbReference type="Pfam" id="PF17772">
    <property type="entry name" value="zf-MYST"/>
    <property type="match status" value="1"/>
</dbReference>
<feature type="compositionally biased region" description="Basic residues" evidence="13">
    <location>
        <begin position="422"/>
        <end position="439"/>
    </location>
</feature>
<keyword evidence="15" id="KW-1185">Reference proteome</keyword>
<dbReference type="WBParaSite" id="Pan_g14375.t1">
    <property type="protein sequence ID" value="Pan_g14375.t1"/>
    <property type="gene ID" value="Pan_g14375"/>
</dbReference>
<evidence type="ECO:0000313" key="15">
    <source>
        <dbReference type="Proteomes" id="UP000492821"/>
    </source>
</evidence>
<dbReference type="GO" id="GO:0006357">
    <property type="term" value="P:regulation of transcription by RNA polymerase II"/>
    <property type="evidence" value="ECO:0007669"/>
    <property type="project" value="TreeGrafter"/>
</dbReference>
<dbReference type="InterPro" id="IPR016181">
    <property type="entry name" value="Acyl_CoA_acyltransferase"/>
</dbReference>
<name>A0A7E4UZ83_PANRE</name>
<comment type="subcellular location">
    <subcellularLocation>
        <location evidence="1 12">Nucleus</location>
    </subcellularLocation>
</comment>
<dbReference type="GO" id="GO:0008270">
    <property type="term" value="F:zinc ion binding"/>
    <property type="evidence" value="ECO:0007669"/>
    <property type="project" value="UniProtKB-KW"/>
</dbReference>
<proteinExistence type="inferred from homology"/>
<evidence type="ECO:0000256" key="7">
    <source>
        <dbReference type="ARBA" id="ARBA00022833"/>
    </source>
</evidence>
<dbReference type="PANTHER" id="PTHR10615:SF161">
    <property type="entry name" value="HISTONE ACETYLTRANSFERASE KAT7"/>
    <property type="match status" value="1"/>
</dbReference>
<feature type="domain" description="MYST-type HAT" evidence="14">
    <location>
        <begin position="63"/>
        <end position="351"/>
    </location>
</feature>
<keyword evidence="4" id="KW-0808">Transferase</keyword>
<dbReference type="InterPro" id="IPR002717">
    <property type="entry name" value="HAT_MYST-type"/>
</dbReference>
<evidence type="ECO:0000256" key="1">
    <source>
        <dbReference type="ARBA" id="ARBA00004123"/>
    </source>
</evidence>
<keyword evidence="10 12" id="KW-0539">Nucleus</keyword>
<dbReference type="GO" id="GO:0000785">
    <property type="term" value="C:chromatin"/>
    <property type="evidence" value="ECO:0007669"/>
    <property type="project" value="TreeGrafter"/>
</dbReference>
<dbReference type="GO" id="GO:0003712">
    <property type="term" value="F:transcription coregulator activity"/>
    <property type="evidence" value="ECO:0007669"/>
    <property type="project" value="TreeGrafter"/>
</dbReference>
<evidence type="ECO:0000313" key="16">
    <source>
        <dbReference type="WBParaSite" id="Pan_g14375.t1"/>
    </source>
</evidence>
<evidence type="ECO:0000256" key="8">
    <source>
        <dbReference type="ARBA" id="ARBA00022853"/>
    </source>
</evidence>
<dbReference type="InterPro" id="IPR040706">
    <property type="entry name" value="Zf-MYST"/>
</dbReference>
<evidence type="ECO:0000256" key="2">
    <source>
        <dbReference type="ARBA" id="ARBA00010107"/>
    </source>
</evidence>
<comment type="similarity">
    <text evidence="2 12">Belongs to the MYST (SAS/MOZ) family.</text>
</comment>
<dbReference type="EC" id="2.3.1.48" evidence="3 12"/>
<evidence type="ECO:0000256" key="6">
    <source>
        <dbReference type="ARBA" id="ARBA00022771"/>
    </source>
</evidence>
<keyword evidence="5" id="KW-0479">Metal-binding</keyword>
<evidence type="ECO:0000259" key="14">
    <source>
        <dbReference type="PROSITE" id="PS51726"/>
    </source>
</evidence>
<dbReference type="Gene3D" id="3.30.60.60">
    <property type="entry name" value="N-acetyl transferase-like"/>
    <property type="match status" value="1"/>
</dbReference>
<keyword evidence="7" id="KW-0862">Zinc</keyword>